<dbReference type="GO" id="GO:0004222">
    <property type="term" value="F:metalloendopeptidase activity"/>
    <property type="evidence" value="ECO:0007669"/>
    <property type="project" value="TreeGrafter"/>
</dbReference>
<feature type="compositionally biased region" description="Polar residues" evidence="1">
    <location>
        <begin position="256"/>
        <end position="266"/>
    </location>
</feature>
<dbReference type="SUPFAM" id="SSF51261">
    <property type="entry name" value="Duplicated hybrid motif"/>
    <property type="match status" value="1"/>
</dbReference>
<dbReference type="EMBL" id="QQRQ01000002">
    <property type="protein sequence ID" value="RFT07514.1"/>
    <property type="molecule type" value="Genomic_DNA"/>
</dbReference>
<feature type="domain" description="M23ase beta-sheet core" evidence="2">
    <location>
        <begin position="123"/>
        <end position="210"/>
    </location>
</feature>
<sequence length="266" mass="29120">MRLQRHSRGPAGLPGKDPVTLFQRWAVFFRQLHGIVAATNRYHGTLPAPETFHTTVSYRLPFQGSWTVLNGGITQATSHTWELPSQRYAYDFLIADAQGNSFQGPEERLSSFYCYGQPILSPAHGIVIAAVDGAPDSPVCSPRKAVCAAKDLRGNYLLLQHSPREYSLLAHLKPGSLLVRQGESVRQGQPVAACGNSGNSSEPHLHFQLQDTPDFYTSAGLPIPFSSLRTAPAPNYHRLDPRPHGAETTPPPYLTRGQQVSPLPPP</sequence>
<dbReference type="PANTHER" id="PTHR21666">
    <property type="entry name" value="PEPTIDASE-RELATED"/>
    <property type="match status" value="1"/>
</dbReference>
<comment type="caution">
    <text evidence="3">The sequence shown here is derived from an EMBL/GenBank/DDBJ whole genome shotgun (WGS) entry which is preliminary data.</text>
</comment>
<dbReference type="OrthoDB" id="9809488at2"/>
<dbReference type="PANTHER" id="PTHR21666:SF270">
    <property type="entry name" value="MUREIN HYDROLASE ACTIVATOR ENVC"/>
    <property type="match status" value="1"/>
</dbReference>
<dbReference type="InterPro" id="IPR011055">
    <property type="entry name" value="Dup_hybrid_motif"/>
</dbReference>
<dbReference type="Proteomes" id="UP000260649">
    <property type="component" value="Unassembled WGS sequence"/>
</dbReference>
<organism evidence="3 4">
    <name type="scientific">Evtepia gabavorous</name>
    <dbReference type="NCBI Taxonomy" id="2211183"/>
    <lineage>
        <taxon>Bacteria</taxon>
        <taxon>Bacillati</taxon>
        <taxon>Bacillota</taxon>
        <taxon>Clostridia</taxon>
        <taxon>Eubacteriales</taxon>
        <taxon>Evtepia</taxon>
    </lineage>
</organism>
<gene>
    <name evidence="3" type="ORF">DV520_02405</name>
</gene>
<evidence type="ECO:0000259" key="2">
    <source>
        <dbReference type="Pfam" id="PF01551"/>
    </source>
</evidence>
<reference evidence="3 4" key="1">
    <citation type="submission" date="2018-07" db="EMBL/GenBank/DDBJ databases">
        <title>GABA Modulating Bacteria of the Human Gut Microbiota.</title>
        <authorList>
            <person name="Strandwitz P."/>
            <person name="Kim K.H."/>
            <person name="Terekhova D."/>
            <person name="Liu J.K."/>
            <person name="Sharma A."/>
            <person name="Levering J."/>
            <person name="Mcdonald D."/>
            <person name="Dietrich D."/>
            <person name="Ramadhar T.R."/>
            <person name="Lekbua A."/>
            <person name="Mroue N."/>
            <person name="Liston C."/>
            <person name="Stewart E.J."/>
            <person name="Dubin M.J."/>
            <person name="Zengler K."/>
            <person name="Knight R."/>
            <person name="Gilbert J.A."/>
            <person name="Clardy J."/>
            <person name="Lewis K."/>
        </authorList>
    </citation>
    <scope>NUCLEOTIDE SEQUENCE [LARGE SCALE GENOMIC DNA]</scope>
    <source>
        <strain evidence="3 4">KLE1738</strain>
    </source>
</reference>
<accession>A0A3E2B686</accession>
<evidence type="ECO:0000313" key="4">
    <source>
        <dbReference type="Proteomes" id="UP000260649"/>
    </source>
</evidence>
<name>A0A3E2B686_9FIRM</name>
<dbReference type="Pfam" id="PF01551">
    <property type="entry name" value="Peptidase_M23"/>
    <property type="match status" value="1"/>
</dbReference>
<evidence type="ECO:0000256" key="1">
    <source>
        <dbReference type="SAM" id="MobiDB-lite"/>
    </source>
</evidence>
<dbReference type="InterPro" id="IPR016047">
    <property type="entry name" value="M23ase_b-sheet_dom"/>
</dbReference>
<dbReference type="InterPro" id="IPR050570">
    <property type="entry name" value="Cell_wall_metabolism_enzyme"/>
</dbReference>
<dbReference type="Gene3D" id="2.70.70.10">
    <property type="entry name" value="Glucose Permease (Domain IIA)"/>
    <property type="match status" value="1"/>
</dbReference>
<dbReference type="AlphaFoldDB" id="A0A3E2B686"/>
<feature type="region of interest" description="Disordered" evidence="1">
    <location>
        <begin position="232"/>
        <end position="266"/>
    </location>
</feature>
<keyword evidence="4" id="KW-1185">Reference proteome</keyword>
<proteinExistence type="predicted"/>
<dbReference type="CDD" id="cd12797">
    <property type="entry name" value="M23_peptidase"/>
    <property type="match status" value="1"/>
</dbReference>
<evidence type="ECO:0000313" key="3">
    <source>
        <dbReference type="EMBL" id="RFT07514.1"/>
    </source>
</evidence>
<protein>
    <submittedName>
        <fullName evidence="3">M23 family peptidase</fullName>
    </submittedName>
</protein>